<dbReference type="InterPro" id="IPR006533">
    <property type="entry name" value="T6SS_Vgr_RhsGE"/>
</dbReference>
<organism evidence="2 3">
    <name type="scientific">Roseateles terrae</name>
    <dbReference type="NCBI Taxonomy" id="431060"/>
    <lineage>
        <taxon>Bacteria</taxon>
        <taxon>Pseudomonadati</taxon>
        <taxon>Pseudomonadota</taxon>
        <taxon>Betaproteobacteria</taxon>
        <taxon>Burkholderiales</taxon>
        <taxon>Sphaerotilaceae</taxon>
        <taxon>Roseateles</taxon>
    </lineage>
</organism>
<name>A0ABR6GM65_9BURK</name>
<keyword evidence="3" id="KW-1185">Reference proteome</keyword>
<dbReference type="RefSeq" id="WP_088449174.1">
    <property type="nucleotide sequence ID" value="NZ_JACHXO010000001.1"/>
</dbReference>
<evidence type="ECO:0000313" key="2">
    <source>
        <dbReference type="EMBL" id="MBB3193206.1"/>
    </source>
</evidence>
<gene>
    <name evidence="2" type="ORF">FHS28_000571</name>
</gene>
<feature type="domain" description="Gp5/Type VI secretion system Vgr protein OB-fold" evidence="1">
    <location>
        <begin position="380"/>
        <end position="454"/>
    </location>
</feature>
<dbReference type="Proteomes" id="UP000574369">
    <property type="component" value="Unassembled WGS sequence"/>
</dbReference>
<dbReference type="SUPFAM" id="SSF69255">
    <property type="entry name" value="gp5 N-terminal domain-like"/>
    <property type="match status" value="1"/>
</dbReference>
<comment type="caution">
    <text evidence="2">The sequence shown here is derived from an EMBL/GenBank/DDBJ whole genome shotgun (WGS) entry which is preliminary data.</text>
</comment>
<dbReference type="SUPFAM" id="SSF69279">
    <property type="entry name" value="Phage tail proteins"/>
    <property type="match status" value="1"/>
</dbReference>
<evidence type="ECO:0000313" key="3">
    <source>
        <dbReference type="Proteomes" id="UP000574369"/>
    </source>
</evidence>
<dbReference type="NCBIfam" id="TIGR01646">
    <property type="entry name" value="vgr_GE"/>
    <property type="match status" value="1"/>
</dbReference>
<accession>A0ABR6GM65</accession>
<sequence length="599" mass="63869">MPATAPSPIENAIGVVKLKLLVNGQAIDASASLVSVRIHRAANRIPTARLEFTDGDMPEHKFPISDSNDLQPGARLSISAGYLEDTQTLFEGIVMRHRVQVISENDARLIVECSDVAVKMTVGRRNANYIDQNDADILSDLATRHGLTATVDSSDVTYTELAQHYCTDWDFLLSRADANGWLVAVNDGELTVSTPQASGEPVLSVTYGVDLIEFDADIDARHQYASAQAFAWDMKSQAIVEGLAADPASLPAQGNLDSEALSGVVGLDVLRLQAGAPQQQAGLTRWAQAQQLKAGLARVRGRVRFQGSALPQVGKLIELAGVGARFSGPVLATGVRHEIVDGNWFTDVDFGLAPDWFTERTDVVAPPAGGLLPGVHGLQVGVVTKLDEDPAGEHRVQVKVPVLQAETEGVWARLMQPHASNGFGSFLLPELGDEVVLGYFANDPSHPVVLGSLYSSSRQPPYTLEAKNNTKAWVTRCLARIEINDEDKVITVITPGKNQVVLSDKDKSITLLDQNQNKVALTTAGIELNSPKDIVLKATGSIQLDATGPVTVSSQADVKQSGLNIQCEAQIGFTGKGNATAELSAAGQTVVKGAMVMIN</sequence>
<dbReference type="Gene3D" id="2.40.50.230">
    <property type="entry name" value="Gp5 N-terminal domain"/>
    <property type="match status" value="1"/>
</dbReference>
<reference evidence="2 3" key="1">
    <citation type="submission" date="2020-08" db="EMBL/GenBank/DDBJ databases">
        <title>Genomic Encyclopedia of Type Strains, Phase III (KMG-III): the genomes of soil and plant-associated and newly described type strains.</title>
        <authorList>
            <person name="Whitman W."/>
        </authorList>
    </citation>
    <scope>NUCLEOTIDE SEQUENCE [LARGE SCALE GENOMIC DNA]</scope>
    <source>
        <strain evidence="2 3">CECT 7247</strain>
    </source>
</reference>
<dbReference type="Pfam" id="PF04717">
    <property type="entry name" value="Phage_base_V"/>
    <property type="match status" value="1"/>
</dbReference>
<dbReference type="InterPro" id="IPR037026">
    <property type="entry name" value="Vgr_OB-fold_dom_sf"/>
</dbReference>
<dbReference type="InterPro" id="IPR006531">
    <property type="entry name" value="Gp5/Vgr_OB"/>
</dbReference>
<proteinExistence type="predicted"/>
<evidence type="ECO:0000259" key="1">
    <source>
        <dbReference type="Pfam" id="PF04717"/>
    </source>
</evidence>
<protein>
    <submittedName>
        <fullName evidence="2">Rhs element Vgr protein</fullName>
    </submittedName>
</protein>
<dbReference type="EMBL" id="JACHXO010000001">
    <property type="protein sequence ID" value="MBB3193206.1"/>
    <property type="molecule type" value="Genomic_DNA"/>
</dbReference>